<evidence type="ECO:0000313" key="2">
    <source>
        <dbReference type="Proteomes" id="UP000199496"/>
    </source>
</evidence>
<reference evidence="1 2" key="1">
    <citation type="submission" date="2016-10" db="EMBL/GenBank/DDBJ databases">
        <authorList>
            <person name="de Groot N.N."/>
        </authorList>
    </citation>
    <scope>NUCLEOTIDE SEQUENCE [LARGE SCALE GENOMIC DNA]</scope>
    <source>
        <strain evidence="1 2">B7-7</strain>
    </source>
</reference>
<sequence length="343" mass="38627">MQIPVEDFFPGELGRIVNDNHHHGRTMSPGYVGRDYQKGGWLLVGNYPAGGTSAYLDQPEETDVHLYGCFNSLRDAKDDAGRFLKFTEMSEYWINIQKSHRIYKNVIRPLLQAGGKADHDIAFINLFPFRCKDNRAPSMAMRRNAWKMVVQQQIDILSPSAIIALGKAAGHVLSDFYSGSASLHTLPRSNGDFYLTEGAKNEINELTKSSAVENISENLLSASHELAKDGDFAQSHAATRQTSISQCINYESLLLKLGFEKPVRGMTLKHCRGIPSMYYNRGPDGKVYFTVRKAQQDMFSMEMWRFVPPRQKKDDAPHLMTVEPLPGQEEKAFKSILDGGVRF</sequence>
<dbReference type="Proteomes" id="UP000199496">
    <property type="component" value="Unassembled WGS sequence"/>
</dbReference>
<dbReference type="Gene3D" id="3.40.470.10">
    <property type="entry name" value="Uracil-DNA glycosylase-like domain"/>
    <property type="match status" value="1"/>
</dbReference>
<keyword evidence="2" id="KW-1185">Reference proteome</keyword>
<dbReference type="InterPro" id="IPR036895">
    <property type="entry name" value="Uracil-DNA_glycosylase-like_sf"/>
</dbReference>
<name>A0A1H9GKI0_9GAMM</name>
<organism evidence="1 2">
    <name type="scientific">Ectothiorhodospira magna</name>
    <dbReference type="NCBI Taxonomy" id="867345"/>
    <lineage>
        <taxon>Bacteria</taxon>
        <taxon>Pseudomonadati</taxon>
        <taxon>Pseudomonadota</taxon>
        <taxon>Gammaproteobacteria</taxon>
        <taxon>Chromatiales</taxon>
        <taxon>Ectothiorhodospiraceae</taxon>
        <taxon>Ectothiorhodospira</taxon>
    </lineage>
</organism>
<proteinExistence type="predicted"/>
<dbReference type="EMBL" id="FOFO01000039">
    <property type="protein sequence ID" value="SEQ50549.1"/>
    <property type="molecule type" value="Genomic_DNA"/>
</dbReference>
<protein>
    <submittedName>
        <fullName evidence="1">Uracil DNA glycosylase superfamily protein</fullName>
    </submittedName>
</protein>
<dbReference type="STRING" id="867345.SAMN05421693_1395"/>
<accession>A0A1H9GKI0</accession>
<gene>
    <name evidence="1" type="ORF">SAMN05421693_1395</name>
</gene>
<dbReference type="SUPFAM" id="SSF52141">
    <property type="entry name" value="Uracil-DNA glycosylase-like"/>
    <property type="match status" value="1"/>
</dbReference>
<evidence type="ECO:0000313" key="1">
    <source>
        <dbReference type="EMBL" id="SEQ50549.1"/>
    </source>
</evidence>
<dbReference type="AlphaFoldDB" id="A0A1H9GKI0"/>